<proteinExistence type="predicted"/>
<evidence type="ECO:0000313" key="1">
    <source>
        <dbReference type="EMBL" id="KAL3850603.1"/>
    </source>
</evidence>
<dbReference type="Proteomes" id="UP001634393">
    <property type="component" value="Unassembled WGS sequence"/>
</dbReference>
<dbReference type="EMBL" id="JBJXBP010000001">
    <property type="protein sequence ID" value="KAL3850603.1"/>
    <property type="molecule type" value="Genomic_DNA"/>
</dbReference>
<keyword evidence="2" id="KW-1185">Reference proteome</keyword>
<reference evidence="1 2" key="1">
    <citation type="submission" date="2024-12" db="EMBL/GenBank/DDBJ databases">
        <title>The unique morphological basis and parallel evolutionary history of personate flowers in Penstemon.</title>
        <authorList>
            <person name="Depatie T.H."/>
            <person name="Wessinger C.A."/>
        </authorList>
    </citation>
    <scope>NUCLEOTIDE SEQUENCE [LARGE SCALE GENOMIC DNA]</scope>
    <source>
        <strain evidence="1">WTNN_2</strain>
        <tissue evidence="1">Leaf</tissue>
    </source>
</reference>
<dbReference type="AlphaFoldDB" id="A0ABD3UQF8"/>
<sequence>MLLSWFLMNKQPRVIPDNTEVLVEFLLDTEAQEIEFQIAGLRPRKISSIYCLVYEKFLALLP</sequence>
<organism evidence="1 2">
    <name type="scientific">Penstemon smallii</name>
    <dbReference type="NCBI Taxonomy" id="265156"/>
    <lineage>
        <taxon>Eukaryota</taxon>
        <taxon>Viridiplantae</taxon>
        <taxon>Streptophyta</taxon>
        <taxon>Embryophyta</taxon>
        <taxon>Tracheophyta</taxon>
        <taxon>Spermatophyta</taxon>
        <taxon>Magnoliopsida</taxon>
        <taxon>eudicotyledons</taxon>
        <taxon>Gunneridae</taxon>
        <taxon>Pentapetalae</taxon>
        <taxon>asterids</taxon>
        <taxon>lamiids</taxon>
        <taxon>Lamiales</taxon>
        <taxon>Plantaginaceae</taxon>
        <taxon>Cheloneae</taxon>
        <taxon>Penstemon</taxon>
    </lineage>
</organism>
<name>A0ABD3UQF8_9LAMI</name>
<evidence type="ECO:0000313" key="2">
    <source>
        <dbReference type="Proteomes" id="UP001634393"/>
    </source>
</evidence>
<protein>
    <submittedName>
        <fullName evidence="1">Uncharacterized protein</fullName>
    </submittedName>
</protein>
<accession>A0ABD3UQF8</accession>
<gene>
    <name evidence="1" type="ORF">ACJIZ3_012485</name>
</gene>
<comment type="caution">
    <text evidence="1">The sequence shown here is derived from an EMBL/GenBank/DDBJ whole genome shotgun (WGS) entry which is preliminary data.</text>
</comment>